<organism evidence="1 2">
    <name type="scientific">Virgibacillus byunsanensis</name>
    <dbReference type="NCBI Taxonomy" id="570945"/>
    <lineage>
        <taxon>Bacteria</taxon>
        <taxon>Bacillati</taxon>
        <taxon>Bacillota</taxon>
        <taxon>Bacilli</taxon>
        <taxon>Bacillales</taxon>
        <taxon>Bacillaceae</taxon>
        <taxon>Virgibacillus</taxon>
    </lineage>
</organism>
<evidence type="ECO:0000313" key="1">
    <source>
        <dbReference type="EMBL" id="MFD1039636.1"/>
    </source>
</evidence>
<comment type="caution">
    <text evidence="1">The sequence shown here is derived from an EMBL/GenBank/DDBJ whole genome shotgun (WGS) entry which is preliminary data.</text>
</comment>
<name>A0ABW3LMM1_9BACI</name>
<proteinExistence type="predicted"/>
<protein>
    <submittedName>
        <fullName evidence="1">Uncharacterized protein</fullName>
    </submittedName>
</protein>
<accession>A0ABW3LMM1</accession>
<keyword evidence="2" id="KW-1185">Reference proteome</keyword>
<sequence length="78" mass="8943">MEVWDGSGFDGTPGEKLVGLIEAEVTRSFDEWTVVDLREHNIQVDDDYYMVYIQTDPNPNTPELATDEIGHMQREVIN</sequence>
<dbReference type="Proteomes" id="UP001597040">
    <property type="component" value="Unassembled WGS sequence"/>
</dbReference>
<dbReference type="EMBL" id="JBHTKJ010000041">
    <property type="protein sequence ID" value="MFD1039636.1"/>
    <property type="molecule type" value="Genomic_DNA"/>
</dbReference>
<reference evidence="2" key="1">
    <citation type="journal article" date="2019" name="Int. J. Syst. Evol. Microbiol.">
        <title>The Global Catalogue of Microorganisms (GCM) 10K type strain sequencing project: providing services to taxonomists for standard genome sequencing and annotation.</title>
        <authorList>
            <consortium name="The Broad Institute Genomics Platform"/>
            <consortium name="The Broad Institute Genome Sequencing Center for Infectious Disease"/>
            <person name="Wu L."/>
            <person name="Ma J."/>
        </authorList>
    </citation>
    <scope>NUCLEOTIDE SEQUENCE [LARGE SCALE GENOMIC DNA]</scope>
    <source>
        <strain evidence="2">CCUG 56754</strain>
    </source>
</reference>
<dbReference type="RefSeq" id="WP_390363291.1">
    <property type="nucleotide sequence ID" value="NZ_JBHTKJ010000041.1"/>
</dbReference>
<evidence type="ECO:0000313" key="2">
    <source>
        <dbReference type="Proteomes" id="UP001597040"/>
    </source>
</evidence>
<gene>
    <name evidence="1" type="ORF">ACFQ3N_14700</name>
</gene>